<name>W3WNP3_PESFW</name>
<sequence>MASEEPIRRPQQLPSANHEVIVLLEGVHLTFEDIDTAPKSHELISYHRITAPDQVRERIQCASIVIATQCRINADSLGEAPYLKCVITPTAGTNHIDVDECRRRGIKVARCEGSTSPAVAEHALSMYFATRRKTVIFHNEVRNVDEENKNSWKREGSIAYKMQLANGQAPCSIEQEVVGIIGYGSIGKRLATFCKALGMEVLISERKGALETRKIPSSHGDDGAAIDRVPFDQVIRTATVVVLCCTFTEASRHMIDAAELGAMRPEAVIINVSRGGIMNNAAVVAALRARRISGVAVDVFDQEPASSAEESALLAEDTRDLNIIFSPHVGYLSTKTILTMKTMVNGHIKSFVQGDYSKFEA</sequence>
<evidence type="ECO:0000313" key="8">
    <source>
        <dbReference type="Proteomes" id="UP000030651"/>
    </source>
</evidence>
<evidence type="ECO:0000313" key="7">
    <source>
        <dbReference type="EMBL" id="ETS74446.1"/>
    </source>
</evidence>
<feature type="domain" description="D-isomer specific 2-hydroxyacid dehydrogenase NAD-binding" evidence="6">
    <location>
        <begin position="154"/>
        <end position="330"/>
    </location>
</feature>
<dbReference type="InterPro" id="IPR036291">
    <property type="entry name" value="NAD(P)-bd_dom_sf"/>
</dbReference>
<dbReference type="CDD" id="cd05198">
    <property type="entry name" value="formate_dh_like"/>
    <property type="match status" value="1"/>
</dbReference>
<evidence type="ECO:0000256" key="2">
    <source>
        <dbReference type="ARBA" id="ARBA00023002"/>
    </source>
</evidence>
<dbReference type="RefSeq" id="XP_007841084.1">
    <property type="nucleotide sequence ID" value="XM_007842893.1"/>
</dbReference>
<evidence type="ECO:0000256" key="4">
    <source>
        <dbReference type="RuleBase" id="RU003719"/>
    </source>
</evidence>
<dbReference type="Gene3D" id="3.40.50.720">
    <property type="entry name" value="NAD(P)-binding Rossmann-like Domain"/>
    <property type="match status" value="2"/>
</dbReference>
<keyword evidence="2 4" id="KW-0560">Oxidoreductase</keyword>
<accession>W3WNP3</accession>
<evidence type="ECO:0000256" key="3">
    <source>
        <dbReference type="ARBA" id="ARBA00023027"/>
    </source>
</evidence>
<organism evidence="7 8">
    <name type="scientific">Pestalotiopsis fici (strain W106-1 / CGMCC3.15140)</name>
    <dbReference type="NCBI Taxonomy" id="1229662"/>
    <lineage>
        <taxon>Eukaryota</taxon>
        <taxon>Fungi</taxon>
        <taxon>Dikarya</taxon>
        <taxon>Ascomycota</taxon>
        <taxon>Pezizomycotina</taxon>
        <taxon>Sordariomycetes</taxon>
        <taxon>Xylariomycetidae</taxon>
        <taxon>Amphisphaeriales</taxon>
        <taxon>Sporocadaceae</taxon>
        <taxon>Pestalotiopsis</taxon>
    </lineage>
</organism>
<dbReference type="PANTHER" id="PTHR43761:SF1">
    <property type="entry name" value="D-ISOMER SPECIFIC 2-HYDROXYACID DEHYDROGENASE CATALYTIC DOMAIN-CONTAINING PROTEIN-RELATED"/>
    <property type="match status" value="1"/>
</dbReference>
<dbReference type="GO" id="GO:0016616">
    <property type="term" value="F:oxidoreductase activity, acting on the CH-OH group of donors, NAD or NADP as acceptor"/>
    <property type="evidence" value="ECO:0007669"/>
    <property type="project" value="InterPro"/>
</dbReference>
<evidence type="ECO:0000259" key="5">
    <source>
        <dbReference type="Pfam" id="PF00389"/>
    </source>
</evidence>
<dbReference type="InterPro" id="IPR050418">
    <property type="entry name" value="D-iso_2-hydroxyacid_DH_PdxB"/>
</dbReference>
<gene>
    <name evidence="7" type="ORF">PFICI_14312</name>
</gene>
<dbReference type="HOGENOM" id="CLU_019796_1_3_1"/>
<dbReference type="PANTHER" id="PTHR43761">
    <property type="entry name" value="D-ISOMER SPECIFIC 2-HYDROXYACID DEHYDROGENASE FAMILY PROTEIN (AFU_ORTHOLOGUE AFUA_1G13630)"/>
    <property type="match status" value="1"/>
</dbReference>
<dbReference type="SUPFAM" id="SSF51735">
    <property type="entry name" value="NAD(P)-binding Rossmann-fold domains"/>
    <property type="match status" value="1"/>
</dbReference>
<dbReference type="Pfam" id="PF02826">
    <property type="entry name" value="2-Hacid_dh_C"/>
    <property type="match status" value="1"/>
</dbReference>
<dbReference type="eggNOG" id="KOG0069">
    <property type="taxonomic scope" value="Eukaryota"/>
</dbReference>
<dbReference type="SUPFAM" id="SSF52283">
    <property type="entry name" value="Formate/glycerate dehydrogenase catalytic domain-like"/>
    <property type="match status" value="1"/>
</dbReference>
<dbReference type="InterPro" id="IPR006140">
    <property type="entry name" value="D-isomer_DH_NAD-bd"/>
</dbReference>
<dbReference type="EMBL" id="KI912120">
    <property type="protein sequence ID" value="ETS74446.1"/>
    <property type="molecule type" value="Genomic_DNA"/>
</dbReference>
<dbReference type="OrthoDB" id="298012at2759"/>
<dbReference type="InParanoid" id="W3WNP3"/>
<keyword evidence="8" id="KW-1185">Reference proteome</keyword>
<dbReference type="KEGG" id="pfy:PFICI_14312"/>
<evidence type="ECO:0000256" key="1">
    <source>
        <dbReference type="ARBA" id="ARBA00005854"/>
    </source>
</evidence>
<protein>
    <recommendedName>
        <fullName evidence="9">D-isomer specific 2-hydroxyacid dehydrogenase NAD-binding domain-containing protein</fullName>
    </recommendedName>
</protein>
<proteinExistence type="inferred from homology"/>
<dbReference type="STRING" id="1229662.W3WNP3"/>
<dbReference type="Proteomes" id="UP000030651">
    <property type="component" value="Unassembled WGS sequence"/>
</dbReference>
<reference evidence="8" key="1">
    <citation type="journal article" date="2015" name="BMC Genomics">
        <title>Genomic and transcriptomic analysis of the endophytic fungus Pestalotiopsis fici reveals its lifestyle and high potential for synthesis of natural products.</title>
        <authorList>
            <person name="Wang X."/>
            <person name="Zhang X."/>
            <person name="Liu L."/>
            <person name="Xiang M."/>
            <person name="Wang W."/>
            <person name="Sun X."/>
            <person name="Che Y."/>
            <person name="Guo L."/>
            <person name="Liu G."/>
            <person name="Guo L."/>
            <person name="Wang C."/>
            <person name="Yin W.B."/>
            <person name="Stadler M."/>
            <person name="Zhang X."/>
            <person name="Liu X."/>
        </authorList>
    </citation>
    <scope>NUCLEOTIDE SEQUENCE [LARGE SCALE GENOMIC DNA]</scope>
    <source>
        <strain evidence="8">W106-1 / CGMCC3.15140</strain>
    </source>
</reference>
<dbReference type="Pfam" id="PF00389">
    <property type="entry name" value="2-Hacid_dh"/>
    <property type="match status" value="1"/>
</dbReference>
<dbReference type="AlphaFoldDB" id="W3WNP3"/>
<comment type="similarity">
    <text evidence="1 4">Belongs to the D-isomer specific 2-hydroxyacid dehydrogenase family.</text>
</comment>
<dbReference type="GeneID" id="19279325"/>
<keyword evidence="3" id="KW-0520">NAD</keyword>
<feature type="domain" description="D-isomer specific 2-hydroxyacid dehydrogenase catalytic" evidence="5">
    <location>
        <begin position="43"/>
        <end position="355"/>
    </location>
</feature>
<evidence type="ECO:0000259" key="6">
    <source>
        <dbReference type="Pfam" id="PF02826"/>
    </source>
</evidence>
<dbReference type="InterPro" id="IPR006139">
    <property type="entry name" value="D-isomer_2_OHA_DH_cat_dom"/>
</dbReference>
<dbReference type="OMA" id="CLEECHC"/>
<dbReference type="GO" id="GO:0051287">
    <property type="term" value="F:NAD binding"/>
    <property type="evidence" value="ECO:0007669"/>
    <property type="project" value="InterPro"/>
</dbReference>
<evidence type="ECO:0008006" key="9">
    <source>
        <dbReference type="Google" id="ProtNLM"/>
    </source>
</evidence>